<dbReference type="eggNOG" id="ENOG50300NC">
    <property type="taxonomic scope" value="Bacteria"/>
</dbReference>
<sequence length="240" mass="27785">MDFAKYPFIRVRIILSINETKQIIINEFEEKKMNAWNFVGILAWIIVIALLFLVVFNIRNRHLKILVENKKKITWKTICLDTVEILIVIAAVIGMLYMSLFSRVDVGNKKDIAISYKFDPMIVQTRSDGQGYYVKMDKTDKDSANNTYKYWLNNSEYTVSSKEASISDGTLPFNVSGTHFSWPMKKIKKADNKYQTAYVVTAQAQYKSNFRNGLGLRAGRYASEYRVLRVPARSFIDVDR</sequence>
<proteinExistence type="predicted"/>
<protein>
    <submittedName>
        <fullName evidence="2">Uncharacterized protein</fullName>
    </submittedName>
</protein>
<feature type="transmembrane region" description="Helical" evidence="1">
    <location>
        <begin position="78"/>
        <end position="100"/>
    </location>
</feature>
<reference evidence="2 3" key="1">
    <citation type="journal article" date="2015" name="Genome Announc.">
        <title>Expanding the biotechnology potential of lactobacilli through comparative genomics of 213 strains and associated genera.</title>
        <authorList>
            <person name="Sun Z."/>
            <person name="Harris H.M."/>
            <person name="McCann A."/>
            <person name="Guo C."/>
            <person name="Argimon S."/>
            <person name="Zhang W."/>
            <person name="Yang X."/>
            <person name="Jeffery I.B."/>
            <person name="Cooney J.C."/>
            <person name="Kagawa T.F."/>
            <person name="Liu W."/>
            <person name="Song Y."/>
            <person name="Salvetti E."/>
            <person name="Wrobel A."/>
            <person name="Rasinkangas P."/>
            <person name="Parkhill J."/>
            <person name="Rea M.C."/>
            <person name="O'Sullivan O."/>
            <person name="Ritari J."/>
            <person name="Douillard F.P."/>
            <person name="Paul Ross R."/>
            <person name="Yang R."/>
            <person name="Briner A.E."/>
            <person name="Felis G.E."/>
            <person name="de Vos W.M."/>
            <person name="Barrangou R."/>
            <person name="Klaenhammer T.R."/>
            <person name="Caufield P.W."/>
            <person name="Cui Y."/>
            <person name="Zhang H."/>
            <person name="O'Toole P.W."/>
        </authorList>
    </citation>
    <scope>NUCLEOTIDE SEQUENCE [LARGE SCALE GENOMIC DNA]</scope>
    <source>
        <strain evidence="2 3">DSM 14857</strain>
    </source>
</reference>
<dbReference type="Proteomes" id="UP000051647">
    <property type="component" value="Unassembled WGS sequence"/>
</dbReference>
<dbReference type="STRING" id="1423815.FC27_GL001253"/>
<dbReference type="AlphaFoldDB" id="A0A0R1SGM2"/>
<evidence type="ECO:0000313" key="2">
    <source>
        <dbReference type="EMBL" id="KRL65818.1"/>
    </source>
</evidence>
<keyword evidence="3" id="KW-1185">Reference proteome</keyword>
<keyword evidence="1" id="KW-0812">Transmembrane</keyword>
<evidence type="ECO:0000256" key="1">
    <source>
        <dbReference type="SAM" id="Phobius"/>
    </source>
</evidence>
<dbReference type="InterPro" id="IPR049731">
    <property type="entry name" value="LVIS_2131-like"/>
</dbReference>
<evidence type="ECO:0000313" key="3">
    <source>
        <dbReference type="Proteomes" id="UP000051647"/>
    </source>
</evidence>
<gene>
    <name evidence="2" type="ORF">FC27_GL001253</name>
</gene>
<name>A0A0R1SGM2_9LACO</name>
<comment type="caution">
    <text evidence="2">The sequence shown here is derived from an EMBL/GenBank/DDBJ whole genome shotgun (WGS) entry which is preliminary data.</text>
</comment>
<keyword evidence="1" id="KW-1133">Transmembrane helix</keyword>
<feature type="transmembrane region" description="Helical" evidence="1">
    <location>
        <begin position="35"/>
        <end position="58"/>
    </location>
</feature>
<keyword evidence="1" id="KW-0472">Membrane</keyword>
<dbReference type="EMBL" id="AZFA01000026">
    <property type="protein sequence ID" value="KRL65818.1"/>
    <property type="molecule type" value="Genomic_DNA"/>
</dbReference>
<accession>A0A0R1SGM2</accession>
<organism evidence="2 3">
    <name type="scientific">Companilactobacillus versmoldensis DSM 14857 = KCTC 3814</name>
    <dbReference type="NCBI Taxonomy" id="1423815"/>
    <lineage>
        <taxon>Bacteria</taxon>
        <taxon>Bacillati</taxon>
        <taxon>Bacillota</taxon>
        <taxon>Bacilli</taxon>
        <taxon>Lactobacillales</taxon>
        <taxon>Lactobacillaceae</taxon>
        <taxon>Companilactobacillus</taxon>
    </lineage>
</organism>
<dbReference type="NCBIfam" id="NF040508">
    <property type="entry name" value="LVIS_2131_fam"/>
    <property type="match status" value="1"/>
</dbReference>
<dbReference type="PATRIC" id="fig|1423815.3.peg.1285"/>